<dbReference type="RefSeq" id="WP_124966013.1">
    <property type="nucleotide sequence ID" value="NZ_RRAZ01000026.1"/>
</dbReference>
<proteinExistence type="predicted"/>
<evidence type="ECO:0000313" key="3">
    <source>
        <dbReference type="Proteomes" id="UP000282125"/>
    </source>
</evidence>
<gene>
    <name evidence="2" type="ORF">EG244_15320</name>
</gene>
<evidence type="ECO:0000313" key="2">
    <source>
        <dbReference type="EMBL" id="RRH72192.1"/>
    </source>
</evidence>
<dbReference type="AlphaFoldDB" id="A0A3P3DF95"/>
<keyword evidence="3" id="KW-1185">Reference proteome</keyword>
<feature type="chain" id="PRO_5018258730" evidence="1">
    <location>
        <begin position="20"/>
        <end position="142"/>
    </location>
</feature>
<dbReference type="Proteomes" id="UP000282125">
    <property type="component" value="Unassembled WGS sequence"/>
</dbReference>
<evidence type="ECO:0000256" key="1">
    <source>
        <dbReference type="SAM" id="SignalP"/>
    </source>
</evidence>
<protein>
    <submittedName>
        <fullName evidence="2">Uncharacterized protein</fullName>
    </submittedName>
</protein>
<accession>A0A3P3DF95</accession>
<reference evidence="2 3" key="1">
    <citation type="submission" date="2018-11" db="EMBL/GenBank/DDBJ databases">
        <title>Gemmobacter sp. nov., YIM 102744-1 draft genome.</title>
        <authorList>
            <person name="Li G."/>
            <person name="Jiang Y."/>
        </authorList>
    </citation>
    <scope>NUCLEOTIDE SEQUENCE [LARGE SCALE GENOMIC DNA]</scope>
    <source>
        <strain evidence="2 3">YIM 102744-1</strain>
    </source>
</reference>
<name>A0A3P3DF95_9RHOB</name>
<dbReference type="OrthoDB" id="6894050at2"/>
<dbReference type="EMBL" id="RRAZ01000026">
    <property type="protein sequence ID" value="RRH72192.1"/>
    <property type="molecule type" value="Genomic_DNA"/>
</dbReference>
<feature type="signal peptide" evidence="1">
    <location>
        <begin position="1"/>
        <end position="19"/>
    </location>
</feature>
<comment type="caution">
    <text evidence="2">The sequence shown here is derived from an EMBL/GenBank/DDBJ whole genome shotgun (WGS) entry which is preliminary data.</text>
</comment>
<organism evidence="2 3">
    <name type="scientific">Falsigemmobacter faecalis</name>
    <dbReference type="NCBI Taxonomy" id="2488730"/>
    <lineage>
        <taxon>Bacteria</taxon>
        <taxon>Pseudomonadati</taxon>
        <taxon>Pseudomonadota</taxon>
        <taxon>Alphaproteobacteria</taxon>
        <taxon>Rhodobacterales</taxon>
        <taxon>Paracoccaceae</taxon>
        <taxon>Falsigemmobacter</taxon>
    </lineage>
</organism>
<sequence>MKAIFAALTLIMAAPAALANPVITAGKTACDFDDIEEFVAWFGGSATNQQSASLNPLDAAFMEMEAKDGPVLIETPHDHDELGWPILPDLAAVKMGHKLTYTEVDAETVTLQTTGGMGVDITYTFQRQPCWTLIKLEDRTRT</sequence>
<keyword evidence="1" id="KW-0732">Signal</keyword>